<organism evidence="1 2">
    <name type="scientific">Paraburkholderia saeva</name>
    <dbReference type="NCBI Taxonomy" id="2777537"/>
    <lineage>
        <taxon>Bacteria</taxon>
        <taxon>Pseudomonadati</taxon>
        <taxon>Pseudomonadota</taxon>
        <taxon>Betaproteobacteria</taxon>
        <taxon>Burkholderiales</taxon>
        <taxon>Burkholderiaceae</taxon>
        <taxon>Paraburkholderia</taxon>
    </lineage>
</organism>
<reference evidence="1" key="1">
    <citation type="submission" date="2021-04" db="EMBL/GenBank/DDBJ databases">
        <authorList>
            <person name="Vanwijnsberghe S."/>
        </authorList>
    </citation>
    <scope>NUCLEOTIDE SEQUENCE</scope>
    <source>
        <strain evidence="1">LMG 31841</strain>
    </source>
</reference>
<dbReference type="Pfam" id="PF11828">
    <property type="entry name" value="DUF3348"/>
    <property type="match status" value="1"/>
</dbReference>
<evidence type="ECO:0000313" key="2">
    <source>
        <dbReference type="Proteomes" id="UP000789704"/>
    </source>
</evidence>
<dbReference type="EMBL" id="CAJQZC010000003">
    <property type="protein sequence ID" value="CAG4894859.1"/>
    <property type="molecule type" value="Genomic_DNA"/>
</dbReference>
<sequence>MVQAPQCIDSTAPALSRLLARLTNIDVPESSQSLAARLSQWLGWTDAIALSAALNGAPPAVASGVRSFGSAEEHECARVRATLAKTIANDNAFATASPRGSAHRNPQAAPIDATLDYAAFRQRYLAMQQTMETAISELRGRLRRMLAARTPDMARLALVDATMERALGAHERNLLGAVPGLLAGHFERLRQAGQAAPDDAPASVNTPPVTSDFWLDVFRKDMQSVLLAELDVRFQPVEGLLAALHTR</sequence>
<keyword evidence="2" id="KW-1185">Reference proteome</keyword>
<accession>A0A9N8RUM5</accession>
<evidence type="ECO:0008006" key="3">
    <source>
        <dbReference type="Google" id="ProtNLM"/>
    </source>
</evidence>
<proteinExistence type="predicted"/>
<dbReference type="Proteomes" id="UP000789704">
    <property type="component" value="Unassembled WGS sequence"/>
</dbReference>
<dbReference type="RefSeq" id="WP_228876023.1">
    <property type="nucleotide sequence ID" value="NZ_CAJQYX010000001.1"/>
</dbReference>
<protein>
    <recommendedName>
        <fullName evidence="3">DUF3348 domain-containing protein</fullName>
    </recommendedName>
</protein>
<dbReference type="AlphaFoldDB" id="A0A9N8RUM5"/>
<comment type="caution">
    <text evidence="1">The sequence shown here is derived from an EMBL/GenBank/DDBJ whole genome shotgun (WGS) entry which is preliminary data.</text>
</comment>
<dbReference type="InterPro" id="IPR021783">
    <property type="entry name" value="DUF3348"/>
</dbReference>
<name>A0A9N8RUM5_9BURK</name>
<evidence type="ECO:0000313" key="1">
    <source>
        <dbReference type="EMBL" id="CAG4894859.1"/>
    </source>
</evidence>
<gene>
    <name evidence="1" type="ORF">LMG31841_02013</name>
</gene>